<dbReference type="Pfam" id="PF13307">
    <property type="entry name" value="Helicase_C_2"/>
    <property type="match status" value="1"/>
</dbReference>
<keyword evidence="12" id="KW-0413">Isomerase</keyword>
<feature type="domain" description="Helicase ATP-binding" evidence="14">
    <location>
        <begin position="183"/>
        <end position="432"/>
    </location>
</feature>
<dbReference type="GO" id="GO:0006281">
    <property type="term" value="P:DNA repair"/>
    <property type="evidence" value="ECO:0007669"/>
    <property type="project" value="UniProtKB-KW"/>
</dbReference>
<evidence type="ECO:0000256" key="2">
    <source>
        <dbReference type="ARBA" id="ARBA00022723"/>
    </source>
</evidence>
<dbReference type="InterPro" id="IPR045028">
    <property type="entry name" value="DinG/Rad3-like"/>
</dbReference>
<dbReference type="KEGG" id="crs:FQB35_04305"/>
<dbReference type="PANTHER" id="PTHR11472">
    <property type="entry name" value="DNA REPAIR DEAD HELICASE RAD3/XP-D SUBFAMILY MEMBER"/>
    <property type="match status" value="1"/>
</dbReference>
<dbReference type="Gene3D" id="3.40.50.300">
    <property type="entry name" value="P-loop containing nucleotide triphosphate hydrolases"/>
    <property type="match status" value="2"/>
</dbReference>
<reference evidence="15 16" key="1">
    <citation type="submission" date="2019-07" db="EMBL/GenBank/DDBJ databases">
        <title>Complete genome of Crassaminicella thermophila SY095.</title>
        <authorList>
            <person name="Li X."/>
        </authorList>
    </citation>
    <scope>NUCLEOTIDE SEQUENCE [LARGE SCALE GENOMIC DNA]</scope>
    <source>
        <strain evidence="15 16">SY095</strain>
    </source>
</reference>
<dbReference type="SUPFAM" id="SSF52540">
    <property type="entry name" value="P-loop containing nucleoside triphosphate hydrolases"/>
    <property type="match status" value="1"/>
</dbReference>
<dbReference type="InterPro" id="IPR027417">
    <property type="entry name" value="P-loop_NTPase"/>
</dbReference>
<keyword evidence="2" id="KW-0479">Metal-binding</keyword>
<accession>A0A5C0SAN5</accession>
<keyword evidence="8" id="KW-0408">Iron</keyword>
<keyword evidence="6 15" id="KW-0347">Helicase</keyword>
<evidence type="ECO:0000259" key="14">
    <source>
        <dbReference type="PROSITE" id="PS51193"/>
    </source>
</evidence>
<sequence length="780" mass="90890">MDTKHKVKISIRDLVEFILRSGNISTNFSGSSRAVEGTKAHKKIQKASKEKYEAEVTLKLSLDYKDFILEVGGRADGVICDNGVVTIDEIKTTVAPLEIIDENFNHLHWAQAKCYAYIYAKQYELDSINIRLTYYQLDTEEIKYIDKTFTFEELRVFFYDITDKYSVWAKMILDWKAKRDASIKRLEFPYKAYRKGQRELAVAVYKTIANGKKLYAQAPTGIGKTISTIFPSIKAVGEGLTSKIFYLTAKTITRTAAQDAFELMRENGLEFKTITLTAKEKICFCDETNCNPDTCEYARGHFDRVNDAIMDILKNSNELTRETIERYSRKYNVCPFEYSLDLTSWADAVICDYNYLFDPNVSLKRFFSDTGGDYTFLIDEAHNLVDRSREMFSAELYKKPILELKKATRDKKPKLSKALDKINKFMLKMKKNCNELYYISKESPDGIYGLLMKFIKEAEECLLREKELEEYEELLQLYFDVLMFIKILELYDERYITYVEKINNDVKIKLFCIDPSYLLSEVLKKGKATVFFSATLIPMNYYHNILGGKEDDKFIRLDSPFDVNNRCLLIAGGVSTKYRQREMSYSHIVSFIGRVIEEQKGNYLVFFPSYKYMNAVYEMFNKEYPDINTYIQEPSMTEYEREDFLKLFKPNPKSNTLGFCVLGGIYSEGIDLKDDRLVGTIIVGVGLPQMCLERDIIKDYFQDKNNMGYEYSYMYPGMNKVLQAAGRVIRSETDKGVILLIDERFTYSSYKKLFPKEWFPYINVNENNIGRCINAFWNKK</sequence>
<dbReference type="Pfam" id="PF06733">
    <property type="entry name" value="DEAD_2"/>
    <property type="match status" value="1"/>
</dbReference>
<dbReference type="Gene3D" id="1.10.30.20">
    <property type="entry name" value="Bacterial XPD DNA helicase, FeS cluster domain"/>
    <property type="match status" value="1"/>
</dbReference>
<evidence type="ECO:0000256" key="11">
    <source>
        <dbReference type="ARBA" id="ARBA00023204"/>
    </source>
</evidence>
<evidence type="ECO:0000256" key="3">
    <source>
        <dbReference type="ARBA" id="ARBA00022741"/>
    </source>
</evidence>
<dbReference type="SMART" id="SM00491">
    <property type="entry name" value="HELICc2"/>
    <property type="match status" value="1"/>
</dbReference>
<dbReference type="SMART" id="SM00488">
    <property type="entry name" value="DEXDc2"/>
    <property type="match status" value="1"/>
</dbReference>
<gene>
    <name evidence="15" type="ORF">FQB35_04305</name>
</gene>
<dbReference type="GO" id="GO:0003677">
    <property type="term" value="F:DNA binding"/>
    <property type="evidence" value="ECO:0007669"/>
    <property type="project" value="UniProtKB-KW"/>
</dbReference>
<keyword evidence="10" id="KW-0238">DNA-binding</keyword>
<dbReference type="GO" id="GO:0005524">
    <property type="term" value="F:ATP binding"/>
    <property type="evidence" value="ECO:0007669"/>
    <property type="project" value="UniProtKB-KW"/>
</dbReference>
<organism evidence="15 16">
    <name type="scientific">Crassaminicella thermophila</name>
    <dbReference type="NCBI Taxonomy" id="2599308"/>
    <lineage>
        <taxon>Bacteria</taxon>
        <taxon>Bacillati</taxon>
        <taxon>Bacillota</taxon>
        <taxon>Clostridia</taxon>
        <taxon>Eubacteriales</taxon>
        <taxon>Clostridiaceae</taxon>
        <taxon>Crassaminicella</taxon>
    </lineage>
</organism>
<keyword evidence="9" id="KW-0411">Iron-sulfur</keyword>
<comment type="similarity">
    <text evidence="13">Belongs to the helicase family. DinG subfamily.</text>
</comment>
<evidence type="ECO:0000313" key="16">
    <source>
        <dbReference type="Proteomes" id="UP000324646"/>
    </source>
</evidence>
<keyword evidence="3" id="KW-0547">Nucleotide-binding</keyword>
<keyword evidence="7" id="KW-0067">ATP-binding</keyword>
<proteinExistence type="inferred from homology"/>
<dbReference type="PROSITE" id="PS51193">
    <property type="entry name" value="HELICASE_ATP_BIND_2"/>
    <property type="match status" value="1"/>
</dbReference>
<name>A0A5C0SAN5_CRATE</name>
<dbReference type="InterPro" id="IPR014013">
    <property type="entry name" value="Helic_SF1/SF2_ATP-bd_DinG/Rad3"/>
</dbReference>
<keyword evidence="11" id="KW-0234">DNA repair</keyword>
<evidence type="ECO:0000313" key="15">
    <source>
        <dbReference type="EMBL" id="QEK11643.1"/>
    </source>
</evidence>
<dbReference type="GO" id="GO:0046872">
    <property type="term" value="F:metal ion binding"/>
    <property type="evidence" value="ECO:0007669"/>
    <property type="project" value="UniProtKB-KW"/>
</dbReference>
<dbReference type="Proteomes" id="UP000324646">
    <property type="component" value="Chromosome"/>
</dbReference>
<keyword evidence="1" id="KW-0004">4Fe-4S</keyword>
<evidence type="ECO:0000256" key="4">
    <source>
        <dbReference type="ARBA" id="ARBA00022763"/>
    </source>
</evidence>
<dbReference type="GO" id="GO:0051539">
    <property type="term" value="F:4 iron, 4 sulfur cluster binding"/>
    <property type="evidence" value="ECO:0007669"/>
    <property type="project" value="UniProtKB-KW"/>
</dbReference>
<dbReference type="GO" id="GO:0016818">
    <property type="term" value="F:hydrolase activity, acting on acid anhydrides, in phosphorus-containing anhydrides"/>
    <property type="evidence" value="ECO:0007669"/>
    <property type="project" value="InterPro"/>
</dbReference>
<evidence type="ECO:0000256" key="7">
    <source>
        <dbReference type="ARBA" id="ARBA00022840"/>
    </source>
</evidence>
<dbReference type="PANTHER" id="PTHR11472:SF34">
    <property type="entry name" value="REGULATOR OF TELOMERE ELONGATION HELICASE 1"/>
    <property type="match status" value="1"/>
</dbReference>
<evidence type="ECO:0000256" key="5">
    <source>
        <dbReference type="ARBA" id="ARBA00022801"/>
    </source>
</evidence>
<evidence type="ECO:0000256" key="1">
    <source>
        <dbReference type="ARBA" id="ARBA00022485"/>
    </source>
</evidence>
<evidence type="ECO:0000256" key="6">
    <source>
        <dbReference type="ARBA" id="ARBA00022806"/>
    </source>
</evidence>
<keyword evidence="16" id="KW-1185">Reference proteome</keyword>
<dbReference type="GO" id="GO:0043139">
    <property type="term" value="F:5'-3' DNA helicase activity"/>
    <property type="evidence" value="ECO:0007669"/>
    <property type="project" value="UniProtKB-EC"/>
</dbReference>
<evidence type="ECO:0000256" key="13">
    <source>
        <dbReference type="ARBA" id="ARBA00038058"/>
    </source>
</evidence>
<evidence type="ECO:0000256" key="8">
    <source>
        <dbReference type="ARBA" id="ARBA00023004"/>
    </source>
</evidence>
<keyword evidence="4" id="KW-0227">DNA damage</keyword>
<dbReference type="RefSeq" id="WP_148808798.1">
    <property type="nucleotide sequence ID" value="NZ_CP042243.1"/>
</dbReference>
<evidence type="ECO:0000256" key="9">
    <source>
        <dbReference type="ARBA" id="ARBA00023014"/>
    </source>
</evidence>
<dbReference type="Gene3D" id="1.10.275.40">
    <property type="match status" value="1"/>
</dbReference>
<dbReference type="InterPro" id="IPR006555">
    <property type="entry name" value="ATP-dep_Helicase_C"/>
</dbReference>
<dbReference type="InterPro" id="IPR006554">
    <property type="entry name" value="Helicase-like_DEXD_c2"/>
</dbReference>
<dbReference type="InterPro" id="IPR010614">
    <property type="entry name" value="RAD3-like_helicase_DEAD"/>
</dbReference>
<protein>
    <submittedName>
        <fullName evidence="15">ATP-dependent DNA helicase</fullName>
    </submittedName>
</protein>
<keyword evidence="5" id="KW-0378">Hydrolase</keyword>
<dbReference type="EMBL" id="CP042243">
    <property type="protein sequence ID" value="QEK11643.1"/>
    <property type="molecule type" value="Genomic_DNA"/>
</dbReference>
<evidence type="ECO:0000256" key="10">
    <source>
        <dbReference type="ARBA" id="ARBA00023125"/>
    </source>
</evidence>
<dbReference type="OrthoDB" id="9765586at2"/>
<evidence type="ECO:0000256" key="12">
    <source>
        <dbReference type="ARBA" id="ARBA00023235"/>
    </source>
</evidence>
<dbReference type="InterPro" id="IPR042493">
    <property type="entry name" value="XPD_DNA_FeS"/>
</dbReference>
<dbReference type="AlphaFoldDB" id="A0A5C0SAN5"/>